<evidence type="ECO:0000256" key="1">
    <source>
        <dbReference type="SAM" id="MobiDB-lite"/>
    </source>
</evidence>
<dbReference type="PANTHER" id="PTHR34352">
    <property type="entry name" value="PROTEIN YHFA"/>
    <property type="match status" value="1"/>
</dbReference>
<gene>
    <name evidence="2" type="ORF">ACIB24_19605</name>
</gene>
<name>A0ABW8AT55_9ACTN</name>
<sequence>MAETPAPTSAQTPEQTPEQTPDKRTVTLSRHAEGIYIARNARGHELKFGTKDPDGFSPVELLLASIAACTAVDVDVVTGRHSVADEFGATVEADYIRDETGNRLDNIELTFHIRFPEGEKGDRARTLLPRALRTSHDRTCTVSRTIEAGTHITTTAD</sequence>
<keyword evidence="3" id="KW-1185">Reference proteome</keyword>
<comment type="caution">
    <text evidence="2">The sequence shown here is derived from an EMBL/GenBank/DDBJ whole genome shotgun (WGS) entry which is preliminary data.</text>
</comment>
<reference evidence="2 3" key="1">
    <citation type="submission" date="2024-10" db="EMBL/GenBank/DDBJ databases">
        <title>The Natural Products Discovery Center: Release of the First 8490 Sequenced Strains for Exploring Actinobacteria Biosynthetic Diversity.</title>
        <authorList>
            <person name="Kalkreuter E."/>
            <person name="Kautsar S.A."/>
            <person name="Yang D."/>
            <person name="Bader C.D."/>
            <person name="Teijaro C.N."/>
            <person name="Fluegel L."/>
            <person name="Davis C.M."/>
            <person name="Simpson J.R."/>
            <person name="Lauterbach L."/>
            <person name="Steele A.D."/>
            <person name="Gui C."/>
            <person name="Meng S."/>
            <person name="Li G."/>
            <person name="Viehrig K."/>
            <person name="Ye F."/>
            <person name="Su P."/>
            <person name="Kiefer A.F."/>
            <person name="Nichols A."/>
            <person name="Cepeda A.J."/>
            <person name="Yan W."/>
            <person name="Fan B."/>
            <person name="Jiang Y."/>
            <person name="Adhikari A."/>
            <person name="Zheng C.-J."/>
            <person name="Schuster L."/>
            <person name="Cowan T.M."/>
            <person name="Smanski M.J."/>
            <person name="Chevrette M.G."/>
            <person name="De Carvalho L.P.S."/>
            <person name="Shen B."/>
        </authorList>
    </citation>
    <scope>NUCLEOTIDE SEQUENCE [LARGE SCALE GENOMIC DNA]</scope>
    <source>
        <strain evidence="2 3">NPDC049639</strain>
    </source>
</reference>
<dbReference type="EC" id="1.11.1.-" evidence="2"/>
<dbReference type="GO" id="GO:0004601">
    <property type="term" value="F:peroxidase activity"/>
    <property type="evidence" value="ECO:0007669"/>
    <property type="project" value="UniProtKB-KW"/>
</dbReference>
<feature type="compositionally biased region" description="Polar residues" evidence="1">
    <location>
        <begin position="1"/>
        <end position="19"/>
    </location>
</feature>
<dbReference type="Gene3D" id="3.30.300.20">
    <property type="match status" value="1"/>
</dbReference>
<dbReference type="Pfam" id="PF02566">
    <property type="entry name" value="OsmC"/>
    <property type="match status" value="1"/>
</dbReference>
<proteinExistence type="predicted"/>
<dbReference type="EMBL" id="JBITLV010000007">
    <property type="protein sequence ID" value="MFI7589278.1"/>
    <property type="molecule type" value="Genomic_DNA"/>
</dbReference>
<dbReference type="InterPro" id="IPR036102">
    <property type="entry name" value="OsmC/Ohrsf"/>
</dbReference>
<keyword evidence="2" id="KW-0575">Peroxidase</keyword>
<keyword evidence="2" id="KW-0560">Oxidoreductase</keyword>
<dbReference type="Proteomes" id="UP001612915">
    <property type="component" value="Unassembled WGS sequence"/>
</dbReference>
<accession>A0ABW8AT55</accession>
<dbReference type="InterPro" id="IPR015946">
    <property type="entry name" value="KH_dom-like_a/b"/>
</dbReference>
<evidence type="ECO:0000313" key="3">
    <source>
        <dbReference type="Proteomes" id="UP001612915"/>
    </source>
</evidence>
<protein>
    <submittedName>
        <fullName evidence="2">OsmC family protein</fullName>
        <ecNumber evidence="2">1.11.1.-</ecNumber>
    </submittedName>
</protein>
<feature type="region of interest" description="Disordered" evidence="1">
    <location>
        <begin position="1"/>
        <end position="26"/>
    </location>
</feature>
<dbReference type="SUPFAM" id="SSF82784">
    <property type="entry name" value="OsmC-like"/>
    <property type="match status" value="1"/>
</dbReference>
<organism evidence="2 3">
    <name type="scientific">Spongisporangium articulatum</name>
    <dbReference type="NCBI Taxonomy" id="3362603"/>
    <lineage>
        <taxon>Bacteria</taxon>
        <taxon>Bacillati</taxon>
        <taxon>Actinomycetota</taxon>
        <taxon>Actinomycetes</taxon>
        <taxon>Kineosporiales</taxon>
        <taxon>Kineosporiaceae</taxon>
        <taxon>Spongisporangium</taxon>
    </lineage>
</organism>
<dbReference type="InterPro" id="IPR003718">
    <property type="entry name" value="OsmC/Ohr_fam"/>
</dbReference>
<evidence type="ECO:0000313" key="2">
    <source>
        <dbReference type="EMBL" id="MFI7589278.1"/>
    </source>
</evidence>
<dbReference type="RefSeq" id="WP_398283826.1">
    <property type="nucleotide sequence ID" value="NZ_JBITLV010000007.1"/>
</dbReference>
<dbReference type="PANTHER" id="PTHR34352:SF1">
    <property type="entry name" value="PROTEIN YHFA"/>
    <property type="match status" value="1"/>
</dbReference>